<sequence>MEADEVADEQLVAGGGDRDELGRALNQGEQDCLADACRIHREALCRGRAPTHAGHAANHLNSCAGGFADQG</sequence>
<dbReference type="AlphaFoldDB" id="A0AA37WRH4"/>
<reference evidence="2" key="1">
    <citation type="journal article" date="2019" name="Int. J. Syst. Evol. Microbiol.">
        <title>The Global Catalogue of Microorganisms (GCM) 10K type strain sequencing project: providing services to taxonomists for standard genome sequencing and annotation.</title>
        <authorList>
            <consortium name="The Broad Institute Genomics Platform"/>
            <consortium name="The Broad Institute Genome Sequencing Center for Infectious Disease"/>
            <person name="Wu L."/>
            <person name="Ma J."/>
        </authorList>
    </citation>
    <scope>NUCLEOTIDE SEQUENCE [LARGE SCALE GENOMIC DNA]</scope>
    <source>
        <strain evidence="2">NBRC 103632</strain>
    </source>
</reference>
<accession>A0AA37WRH4</accession>
<evidence type="ECO:0000313" key="2">
    <source>
        <dbReference type="Proteomes" id="UP001157440"/>
    </source>
</evidence>
<dbReference type="EMBL" id="BSPL01000017">
    <property type="protein sequence ID" value="GLS71200.1"/>
    <property type="molecule type" value="Genomic_DNA"/>
</dbReference>
<keyword evidence="2" id="KW-1185">Reference proteome</keyword>
<protein>
    <submittedName>
        <fullName evidence="1">Uncharacterized protein</fullName>
    </submittedName>
</protein>
<name>A0AA37WRH4_9HYPH</name>
<gene>
    <name evidence="1" type="ORF">GCM10007890_32130</name>
</gene>
<evidence type="ECO:0000313" key="1">
    <source>
        <dbReference type="EMBL" id="GLS71200.1"/>
    </source>
</evidence>
<dbReference type="Proteomes" id="UP001157440">
    <property type="component" value="Unassembled WGS sequence"/>
</dbReference>
<organism evidence="1 2">
    <name type="scientific">Methylobacterium tardum</name>
    <dbReference type="NCBI Taxonomy" id="374432"/>
    <lineage>
        <taxon>Bacteria</taxon>
        <taxon>Pseudomonadati</taxon>
        <taxon>Pseudomonadota</taxon>
        <taxon>Alphaproteobacteria</taxon>
        <taxon>Hyphomicrobiales</taxon>
        <taxon>Methylobacteriaceae</taxon>
        <taxon>Methylobacterium</taxon>
    </lineage>
</organism>
<comment type="caution">
    <text evidence="1">The sequence shown here is derived from an EMBL/GenBank/DDBJ whole genome shotgun (WGS) entry which is preliminary data.</text>
</comment>
<proteinExistence type="predicted"/>